<accession>A0ABX8B7N5</accession>
<dbReference type="EMBL" id="CP072648">
    <property type="protein sequence ID" value="QUW02671.1"/>
    <property type="molecule type" value="Genomic_DNA"/>
</dbReference>
<keyword evidence="3" id="KW-1185">Reference proteome</keyword>
<dbReference type="Proteomes" id="UP000676506">
    <property type="component" value="Chromosome 1"/>
</dbReference>
<evidence type="ECO:0000313" key="3">
    <source>
        <dbReference type="Proteomes" id="UP000676506"/>
    </source>
</evidence>
<evidence type="ECO:0000313" key="2">
    <source>
        <dbReference type="EMBL" id="QUW02671.1"/>
    </source>
</evidence>
<proteinExistence type="predicted"/>
<protein>
    <submittedName>
        <fullName evidence="2">Rod shape-determining protein</fullName>
    </submittedName>
</protein>
<dbReference type="Pfam" id="PF06723">
    <property type="entry name" value="MreB_Mbl"/>
    <property type="match status" value="1"/>
</dbReference>
<reference evidence="2 3" key="1">
    <citation type="submission" date="2021-03" db="EMBL/GenBank/DDBJ databases">
        <title>Genomic and phenotypic characterization of Chloracidobacterium isolates provides evidence for multiple species.</title>
        <authorList>
            <person name="Saini M.K."/>
            <person name="Costas A.M.G."/>
            <person name="Tank M."/>
            <person name="Bryant D.A."/>
        </authorList>
    </citation>
    <scope>NUCLEOTIDE SEQUENCE [LARGE SCALE GENOMIC DNA]</scope>
    <source>
        <strain evidence="2 3">BV2-C</strain>
    </source>
</reference>
<evidence type="ECO:0000256" key="1">
    <source>
        <dbReference type="SAM" id="MobiDB-lite"/>
    </source>
</evidence>
<gene>
    <name evidence="2" type="ORF">J8C06_10040</name>
</gene>
<feature type="region of interest" description="Disordered" evidence="1">
    <location>
        <begin position="1135"/>
        <end position="1154"/>
    </location>
</feature>
<name>A0ABX8B7N5_9BACT</name>
<sequence length="1154" mass="127814">MALLINQGMLGEIGGFRPRTFFPVDPHRVTPPTPDPRFFETLPTVWAAAYRFRQAIEQGEEIALQEWLTLFVLHAMGAAYLTEPLSPATLAREYPPALLPALETTHPQAGQFQDIQILSVGTTTLGGVYPDVVFFPARARSRWPQDTYLRPYLDGSRLSWSQTRDQLLTDRFEQEKCHRHLRCLARDVLPLSFGKRLDALCDTAFGSAPYGLDQSPRLSPAPASWPLVRPLPQPVELLEAYPLRKPNARGGQTYFLVDKFPAPPPWMTAALGPGRPSPVGFRALGPNAIGVEVRGRLETLALGPNDEVVDLAALFISDYVGRVDYPRDDQRLALIHPVHRVQGLTDATKVAICLAPVTSRLLSFFPELLAEDTTGWQAQAGYDGHSVTWTLKLCGRDVPWTATYFEARDLAVASLSLWPPKVDPQWRFYAAHGLGIRDRSGRWRLVDETGRLGDLYELGTAQEEYVSLLTPHASLAGDAPGNRPRALSWWWPTPERDVERGVVLLARLPEASARTPVDAHLAVDFGTSNTSVAFAAGGVTDTLRFSLSPLRLWNGDGANRLGFAPFNWGGAKGYFSTTLLTRRAAGLNQVTPETLAVEHLFAAAIPNLYSDGLNRMLAAGSGTNAWDLHDSLKWDQSRTSAYRALFLRLLLLFAHAELFFNRRARVTDYTFTFPLAMNKTDRDLFHAQNQQNIGVIQQLCHGRRDAELAAHYRATVDESAAAAAGANLPPSSERLDLFIDVGGGTADIAVRRGTELLVLDSLRLAGRQFFRTAEQNLSPRVKLRKASVFRRHLGLLLAPDDAAPTDLDIADMPGIREQNLSLPTFYLLRVNELKGDVFIQREHAILKRYRDTTLPESQSYKDAYQRFCAQFFFRHLLAYGIVQAAAAAIERQLNQSQLPHGIHLVLGGNAWGLLLFADFERSGNALLTEAEALLNRLKARASENNLAPEAKDCLEHLHIHDVTLLNEGDISRAKTNVPIGALAVAASPAAGRRTAPFAGVNLPQVVVSDGAMEHGPEAIRWYDRWSENDLKRRFAMEPDTDIRQVTVRLPGTVQPLDTLLTLFTSRGATDLIPQKKWATINGYLTGGRHYPALTPLAVFLTGVLYADADLKLVTSLPDQPYPLIEDMARKAGLYDDQPPVVDAPESRRSTMTYE</sequence>
<dbReference type="RefSeq" id="WP_211428562.1">
    <property type="nucleotide sequence ID" value="NZ_CP072648.1"/>
</dbReference>
<organism evidence="2 3">
    <name type="scientific">Chloracidobacterium validum</name>
    <dbReference type="NCBI Taxonomy" id="2821543"/>
    <lineage>
        <taxon>Bacteria</taxon>
        <taxon>Pseudomonadati</taxon>
        <taxon>Acidobacteriota</taxon>
        <taxon>Terriglobia</taxon>
        <taxon>Terriglobales</taxon>
        <taxon>Acidobacteriaceae</taxon>
        <taxon>Chloracidobacterium</taxon>
    </lineage>
</organism>
<dbReference type="InterPro" id="IPR056546">
    <property type="entry name" value="MreB_MamK-like"/>
</dbReference>